<feature type="compositionally biased region" description="Low complexity" evidence="1">
    <location>
        <begin position="324"/>
        <end position="354"/>
    </location>
</feature>
<proteinExistence type="predicted"/>
<protein>
    <recommendedName>
        <fullName evidence="2">HTH merR-type domain-containing protein</fullName>
    </recommendedName>
</protein>
<gene>
    <name evidence="3" type="ORF">TRM7557_03044</name>
</gene>
<evidence type="ECO:0000313" key="4">
    <source>
        <dbReference type="Proteomes" id="UP000052022"/>
    </source>
</evidence>
<dbReference type="AlphaFoldDB" id="A0A0P1GGG2"/>
<feature type="domain" description="HTH merR-type" evidence="2">
    <location>
        <begin position="10"/>
        <end position="78"/>
    </location>
</feature>
<dbReference type="Pfam" id="PF13411">
    <property type="entry name" value="MerR_1"/>
    <property type="match status" value="1"/>
</dbReference>
<feature type="compositionally biased region" description="Polar residues" evidence="1">
    <location>
        <begin position="523"/>
        <end position="537"/>
    </location>
</feature>
<name>A0A0P1GGG2_9RHOB</name>
<feature type="compositionally biased region" description="Low complexity" evidence="1">
    <location>
        <begin position="116"/>
        <end position="126"/>
    </location>
</feature>
<dbReference type="GO" id="GO:0003677">
    <property type="term" value="F:DNA binding"/>
    <property type="evidence" value="ECO:0007669"/>
    <property type="project" value="InterPro"/>
</dbReference>
<feature type="compositionally biased region" description="Low complexity" evidence="1">
    <location>
        <begin position="225"/>
        <end position="244"/>
    </location>
</feature>
<feature type="compositionally biased region" description="Basic and acidic residues" evidence="1">
    <location>
        <begin position="102"/>
        <end position="114"/>
    </location>
</feature>
<dbReference type="GO" id="GO:0006355">
    <property type="term" value="P:regulation of DNA-templated transcription"/>
    <property type="evidence" value="ECO:0007669"/>
    <property type="project" value="InterPro"/>
</dbReference>
<keyword evidence="4" id="KW-1185">Reference proteome</keyword>
<feature type="compositionally biased region" description="Low complexity" evidence="1">
    <location>
        <begin position="557"/>
        <end position="590"/>
    </location>
</feature>
<feature type="compositionally biased region" description="Pro residues" evidence="1">
    <location>
        <begin position="127"/>
        <end position="138"/>
    </location>
</feature>
<dbReference type="InterPro" id="IPR000551">
    <property type="entry name" value="MerR-type_HTH_dom"/>
</dbReference>
<feature type="compositionally biased region" description="Low complexity" evidence="1">
    <location>
        <begin position="252"/>
        <end position="275"/>
    </location>
</feature>
<organism evidence="3 4">
    <name type="scientific">Tritonibacter multivorans</name>
    <dbReference type="NCBI Taxonomy" id="928856"/>
    <lineage>
        <taxon>Bacteria</taxon>
        <taxon>Pseudomonadati</taxon>
        <taxon>Pseudomonadota</taxon>
        <taxon>Alphaproteobacteria</taxon>
        <taxon>Rhodobacterales</taxon>
        <taxon>Paracoccaceae</taxon>
        <taxon>Tritonibacter</taxon>
    </lineage>
</organism>
<feature type="compositionally biased region" description="Polar residues" evidence="1">
    <location>
        <begin position="651"/>
        <end position="665"/>
    </location>
</feature>
<dbReference type="OrthoDB" id="9810140at2"/>
<feature type="compositionally biased region" description="Low complexity" evidence="1">
    <location>
        <begin position="283"/>
        <end position="303"/>
    </location>
</feature>
<dbReference type="SMART" id="SM00422">
    <property type="entry name" value="HTH_MERR"/>
    <property type="match status" value="1"/>
</dbReference>
<dbReference type="Gene3D" id="1.10.1660.10">
    <property type="match status" value="1"/>
</dbReference>
<dbReference type="CDD" id="cd04765">
    <property type="entry name" value="HTH_MlrA-like_sg2"/>
    <property type="match status" value="1"/>
</dbReference>
<evidence type="ECO:0000256" key="1">
    <source>
        <dbReference type="SAM" id="MobiDB-lite"/>
    </source>
</evidence>
<feature type="region of interest" description="Disordered" evidence="1">
    <location>
        <begin position="510"/>
        <end position="769"/>
    </location>
</feature>
<evidence type="ECO:0000259" key="2">
    <source>
        <dbReference type="PROSITE" id="PS50937"/>
    </source>
</evidence>
<dbReference type="InterPro" id="IPR009061">
    <property type="entry name" value="DNA-bd_dom_put_sf"/>
</dbReference>
<reference evidence="3 4" key="1">
    <citation type="submission" date="2015-09" db="EMBL/GenBank/DDBJ databases">
        <authorList>
            <consortium name="Swine Surveillance"/>
        </authorList>
    </citation>
    <scope>NUCLEOTIDE SEQUENCE [LARGE SCALE GENOMIC DNA]</scope>
    <source>
        <strain evidence="3 4">CECT 7557</strain>
    </source>
</reference>
<dbReference type="Proteomes" id="UP000052022">
    <property type="component" value="Unassembled WGS sequence"/>
</dbReference>
<dbReference type="RefSeq" id="WP_074941899.1">
    <property type="nucleotide sequence ID" value="NZ_CYSD01000039.1"/>
</dbReference>
<dbReference type="PROSITE" id="PS50937">
    <property type="entry name" value="HTH_MERR_2"/>
    <property type="match status" value="1"/>
</dbReference>
<accession>A0A0P1GGG2</accession>
<feature type="region of interest" description="Disordered" evidence="1">
    <location>
        <begin position="202"/>
        <end position="498"/>
    </location>
</feature>
<dbReference type="EMBL" id="CYSD01000039">
    <property type="protein sequence ID" value="CUH80685.1"/>
    <property type="molecule type" value="Genomic_DNA"/>
</dbReference>
<feature type="region of interest" description="Disordered" evidence="1">
    <location>
        <begin position="92"/>
        <end position="146"/>
    </location>
</feature>
<feature type="compositionally biased region" description="Low complexity" evidence="1">
    <location>
        <begin position="432"/>
        <end position="461"/>
    </location>
</feature>
<feature type="compositionally biased region" description="Low complexity" evidence="1">
    <location>
        <begin position="202"/>
        <end position="217"/>
    </location>
</feature>
<sequence>MSKSPDAFRTISEVAEWLEIQAHVLRFWESKFTQVKPVKRAGGRRYYRPSDMLLLGGIQHLVHDKGMSIKDAQAMIREQGVQAIQAMSRPLEGEEAVAPAPEAKDSVWDDRPRTNPETVAAAQAAPVPDPEPVQPEPEPVQGAAPAPVAEHAIAPAPTPEATDETTVETTVENAVDTTVQPAEPAPLTEPVAPAVAEAPPAVGVAAEDAQQAAVAATPPAPSAPPLDDTPMTAPATAAAPAQAPVAPPAPTDVPVMAPDVAAQPEQPPAAASAMPVTPPSVTQPAPAAPIQPQAPMQASSPAADSVPTPQTMGAPTPASDMHHVPPVQTAAPTPATDTPVPESSGAAESTTAATPPAPDSAPQVAAAPATEPASFSQSDPHPPLVSAPVYPGGLADTAQSDAPAAPEPIVADTPHTAGASPVAAPSSLVQGAAQAARSPQPTQPTQPQRAAQMAMPMDMPTAPAPAPTDIPHSGASGSHRAPDPIEGQQDFFEGADPDLLDVQLIDDEPAATVDVPRRAISAQPETASKGSETSVTSDAAPVDLQPVTEPPALVDTPAAADAPSDAHSASADAVTTEAVTTEAVTTESEAPAPQVSAAEPADDHAFEITDGPQSDAETAAVEESPALEAEAQAPHADEAAEVVVTHAAPTPETQVPSDEPQNTAVAQPAAKPETPEGHAPEVDPSVSEDETPDDAAADNLSVAEAPEGDAPFETADLVEDDTIVPADASDAFAAVEETVQDTDNAGELSAEEDVDTSPEPAEITDDMPPARVARQIDIADDADTPVTPGLLGQLAARLPEDESDRAILTDALHALTDWQARA</sequence>
<feature type="compositionally biased region" description="Acidic residues" evidence="1">
    <location>
        <begin position="686"/>
        <end position="696"/>
    </location>
</feature>
<evidence type="ECO:0000313" key="3">
    <source>
        <dbReference type="EMBL" id="CUH80685.1"/>
    </source>
</evidence>
<dbReference type="STRING" id="928856.SAMN04488049_104326"/>
<dbReference type="SUPFAM" id="SSF46955">
    <property type="entry name" value="Putative DNA-binding domain"/>
    <property type="match status" value="1"/>
</dbReference>